<comment type="caution">
    <text evidence="1">The sequence shown here is derived from an EMBL/GenBank/DDBJ whole genome shotgun (WGS) entry which is preliminary data.</text>
</comment>
<dbReference type="EMBL" id="BAAARY010000003">
    <property type="protein sequence ID" value="GAA2516144.1"/>
    <property type="molecule type" value="Genomic_DNA"/>
</dbReference>
<name>A0ABN3N893_9ACTN</name>
<evidence type="ECO:0000313" key="2">
    <source>
        <dbReference type="Proteomes" id="UP001499978"/>
    </source>
</evidence>
<keyword evidence="2" id="KW-1185">Reference proteome</keyword>
<gene>
    <name evidence="1" type="ORF">GCM10010201_10920</name>
</gene>
<dbReference type="Proteomes" id="UP001499978">
    <property type="component" value="Unassembled WGS sequence"/>
</dbReference>
<dbReference type="RefSeq" id="WP_344169204.1">
    <property type="nucleotide sequence ID" value="NZ_BAAARY010000003.1"/>
</dbReference>
<accession>A0ABN3N893</accession>
<proteinExistence type="predicted"/>
<protein>
    <submittedName>
        <fullName evidence="1">Uncharacterized protein</fullName>
    </submittedName>
</protein>
<evidence type="ECO:0000313" key="1">
    <source>
        <dbReference type="EMBL" id="GAA2516144.1"/>
    </source>
</evidence>
<organism evidence="1 2">
    <name type="scientific">Pilimelia columellifera subsp. columellifera</name>
    <dbReference type="NCBI Taxonomy" id="706583"/>
    <lineage>
        <taxon>Bacteria</taxon>
        <taxon>Bacillati</taxon>
        <taxon>Actinomycetota</taxon>
        <taxon>Actinomycetes</taxon>
        <taxon>Micromonosporales</taxon>
        <taxon>Micromonosporaceae</taxon>
        <taxon>Pilimelia</taxon>
    </lineage>
</organism>
<reference evidence="1 2" key="1">
    <citation type="journal article" date="2019" name="Int. J. Syst. Evol. Microbiol.">
        <title>The Global Catalogue of Microorganisms (GCM) 10K type strain sequencing project: providing services to taxonomists for standard genome sequencing and annotation.</title>
        <authorList>
            <consortium name="The Broad Institute Genomics Platform"/>
            <consortium name="The Broad Institute Genome Sequencing Center for Infectious Disease"/>
            <person name="Wu L."/>
            <person name="Ma J."/>
        </authorList>
    </citation>
    <scope>NUCLEOTIDE SEQUENCE [LARGE SCALE GENOMIC DNA]</scope>
    <source>
        <strain evidence="1 2">JCM 3367</strain>
    </source>
</reference>
<sequence>MPVHTGQTYQTSAAVPARLRRMSRQASRVAATIGVSTAMILTGGVPASAAPVDRFTIGRAVWNGDVAHVVFRQVGLKPRSANRVAVRATGAVVAVCLRAGVPILTTRSSGTVGTVVRQVANRRGAVTVTRRLRLEVATPRIEGLNCVLEVRRTVRVTLHDLHTGAVRTIHGRA</sequence>